<dbReference type="InterPro" id="IPR025667">
    <property type="entry name" value="SprB_repeat"/>
</dbReference>
<dbReference type="PROSITE" id="PS50093">
    <property type="entry name" value="PKD"/>
    <property type="match status" value="1"/>
</dbReference>
<dbReference type="Proteomes" id="UP000036908">
    <property type="component" value="Unassembled WGS sequence"/>
</dbReference>
<dbReference type="InterPro" id="IPR013783">
    <property type="entry name" value="Ig-like_fold"/>
</dbReference>
<proteinExistence type="predicted"/>
<feature type="signal peptide" evidence="1">
    <location>
        <begin position="1"/>
        <end position="19"/>
    </location>
</feature>
<evidence type="ECO:0000259" key="2">
    <source>
        <dbReference type="PROSITE" id="PS50093"/>
    </source>
</evidence>
<dbReference type="AlphaFoldDB" id="A0A0L8AHA8"/>
<dbReference type="Gene3D" id="2.60.40.740">
    <property type="match status" value="2"/>
</dbReference>
<sequence length="1053" mass="115213">MRKTYVLFLLLLLNHTAFAQNDSWGREFYVSLFPHDEPQKEVYFHFRAEKPSTVEVNFANKQSTSYDLPVGQSSFKLTTEQINLITTSISNGENPNTSAQIISDNKIIFAFSNSGSFSADATIATPLISAGHHYIVADDWEGIIGGPPPYISQVNIIATGGKSVLKIIHPDGTEKALFLDAMSTYTIESTSDLSGLEIIVSKDQTIVPSNGPPPPPGGVGLPPIYCNPVIVYTGSQKRPFGFCPFPASGSHIVESLPPLSAIGTEYVLAPFIGREEKRYMYKYMATEDNTTIQITSNLTSSTEVLNKGKFKIIPSGLALSFEADKPILVTQQAFSQDGCDAFSPFRLGENMGSPFSITLSPFEQGIEETVVEIVETENIVNQFLNIAIPTADAPNFSISPSPGAVNFTHIGNSGFSYATVAVEPGITYRLKAGTGKFTVTEYGFGPGTSYGQNPFQNLNNLNFEVAINDQQLGVIREDACLNTELEFNLNYLKPGLENTYNHIEWDFGDGTTAEGINVNKTYSEAGLYRISAKVFTDEDICLTTHTLIREVEVHEIKAERIEGPTSLCPFSENMVYTLIKDGDYFYNWEVVGGTIVGPDNQETVTINWGAPNLQAKVRVYVSDVFNCTIPVIELPVVLEAKDELSPDKPFGSTEVCFQEKANQTYYTPQITGATFEWHIVGGTITSGQNTNQIEVNWTEPNGKISYTLFQNSCYGTSEALNVLVYEDISFDIQTTDLSCFGADDGKASVSIQGGKAPYTISWSNGKDLTPNVSDLAVGEYEVTVTDAIGCSLTQTFDISSPQLLTADVQEFKFCNGEADGIVSIIPKGGTAPFTYHLFASTSASNYDVTQSEPLFDKLFAGIYTLVVTDKNGCTSNHYVELADPAPLQLRVSDNVAICPQQQDGTITISVTGGTEPYTYQWSTQPNVNAPTIYDLGKGTYQVVVTDANGCTISKEIKKEETYPKLFVPNIFTPDGDGINDTFKPISPCIVNYQITIFNRWGQPIFISETGGEWDGTQDGKDLPTGTYIYRIDYSDPINPELAAQTKGRVVMYK</sequence>
<keyword evidence="1" id="KW-0732">Signal</keyword>
<dbReference type="Pfam" id="PF17517">
    <property type="entry name" value="IgGFc_binding"/>
    <property type="match status" value="1"/>
</dbReference>
<dbReference type="EMBL" id="JSVA01000022">
    <property type="protein sequence ID" value="KOF01525.1"/>
    <property type="molecule type" value="Genomic_DNA"/>
</dbReference>
<evidence type="ECO:0000313" key="3">
    <source>
        <dbReference type="EMBL" id="KOF01525.1"/>
    </source>
</evidence>
<dbReference type="InterPro" id="IPR026341">
    <property type="entry name" value="T9SS_type_B"/>
</dbReference>
<protein>
    <recommendedName>
        <fullName evidence="2">PKD domain-containing protein</fullName>
    </recommendedName>
</protein>
<dbReference type="PANTHER" id="PTHR46534:SF1">
    <property type="entry name" value="IGGFC-BINDING PROTEIN N-TERMINAL DOMAIN-CONTAINING PROTEIN"/>
    <property type="match status" value="1"/>
</dbReference>
<dbReference type="InterPro" id="IPR035986">
    <property type="entry name" value="PKD_dom_sf"/>
</dbReference>
<dbReference type="Pfam" id="PF19408">
    <property type="entry name" value="PKD_6"/>
    <property type="match status" value="1"/>
</dbReference>
<dbReference type="InterPro" id="IPR000601">
    <property type="entry name" value="PKD_dom"/>
</dbReference>
<organism evidence="3 4">
    <name type="scientific">Roseivirga seohaensis subsp. aquiponti</name>
    <dbReference type="NCBI Taxonomy" id="1566026"/>
    <lineage>
        <taxon>Bacteria</taxon>
        <taxon>Pseudomonadati</taxon>
        <taxon>Bacteroidota</taxon>
        <taxon>Cytophagia</taxon>
        <taxon>Cytophagales</taxon>
        <taxon>Roseivirgaceae</taxon>
        <taxon>Roseivirga</taxon>
    </lineage>
</organism>
<dbReference type="InterPro" id="IPR035234">
    <property type="entry name" value="IgGFc-bd_N"/>
</dbReference>
<dbReference type="PATRIC" id="fig|1566026.4.peg.1791"/>
<name>A0A0L8AHA8_9BACT</name>
<dbReference type="InterPro" id="IPR045829">
    <property type="entry name" value="PKD_6"/>
</dbReference>
<comment type="caution">
    <text evidence="3">The sequence shown here is derived from an EMBL/GenBank/DDBJ whole genome shotgun (WGS) entry which is preliminary data.</text>
</comment>
<dbReference type="Pfam" id="PF13573">
    <property type="entry name" value="SprB"/>
    <property type="match status" value="3"/>
</dbReference>
<dbReference type="CDD" id="cd00146">
    <property type="entry name" value="PKD"/>
    <property type="match status" value="1"/>
</dbReference>
<dbReference type="Pfam" id="PF18911">
    <property type="entry name" value="PKD_4"/>
    <property type="match status" value="1"/>
</dbReference>
<evidence type="ECO:0000256" key="1">
    <source>
        <dbReference type="SAM" id="SignalP"/>
    </source>
</evidence>
<dbReference type="PANTHER" id="PTHR46534">
    <property type="entry name" value="IGGFC_BINDING DOMAIN-CONTAINING PROTEIN"/>
    <property type="match status" value="1"/>
</dbReference>
<evidence type="ECO:0000313" key="4">
    <source>
        <dbReference type="Proteomes" id="UP000036908"/>
    </source>
</evidence>
<dbReference type="Gene3D" id="2.60.40.10">
    <property type="entry name" value="Immunoglobulins"/>
    <property type="match status" value="1"/>
</dbReference>
<accession>A0A0L8AHA8</accession>
<gene>
    <name evidence="3" type="ORF">OB69_16770</name>
</gene>
<feature type="domain" description="PKD" evidence="2">
    <location>
        <begin position="504"/>
        <end position="534"/>
    </location>
</feature>
<reference evidence="4" key="1">
    <citation type="submission" date="2014-11" db="EMBL/GenBank/DDBJ databases">
        <title>Genome sequencing of Roseivirga sp. D-25.</title>
        <authorList>
            <person name="Selvaratnam C."/>
            <person name="Thevarajoo S."/>
            <person name="Goh K.M."/>
            <person name="Eee R."/>
            <person name="Chan K.-G."/>
            <person name="Chong C.S."/>
        </authorList>
    </citation>
    <scope>NUCLEOTIDE SEQUENCE [LARGE SCALE GENOMIC DNA]</scope>
    <source>
        <strain evidence="4">D-25</strain>
    </source>
</reference>
<keyword evidence="4" id="KW-1185">Reference proteome</keyword>
<feature type="chain" id="PRO_5005580248" description="PKD domain-containing protein" evidence="1">
    <location>
        <begin position="20"/>
        <end position="1053"/>
    </location>
</feature>
<dbReference type="NCBIfam" id="TIGR04131">
    <property type="entry name" value="Bac_Flav_CTERM"/>
    <property type="match status" value="1"/>
</dbReference>
<dbReference type="Pfam" id="PF13585">
    <property type="entry name" value="CHU_C"/>
    <property type="match status" value="1"/>
</dbReference>
<dbReference type="SUPFAM" id="SSF49299">
    <property type="entry name" value="PKD domain"/>
    <property type="match status" value="1"/>
</dbReference>